<evidence type="ECO:0000313" key="2">
    <source>
        <dbReference type="EMBL" id="TDG48899.1"/>
    </source>
</evidence>
<dbReference type="AlphaFoldDB" id="A0A484BJ92"/>
<reference evidence="2 3" key="1">
    <citation type="journal article" date="2019" name="J. Hered.">
        <title>An Improved Genome Assembly for Drosophila navojoa, the Basal Species in the mojavensis Cluster.</title>
        <authorList>
            <person name="Vanderlinde T."/>
            <person name="Dupim E.G."/>
            <person name="Nazario-Yepiz N.O."/>
            <person name="Carvalho A.B."/>
        </authorList>
    </citation>
    <scope>NUCLEOTIDE SEQUENCE [LARGE SCALE GENOMIC DNA]</scope>
    <source>
        <strain evidence="2">Navoj_Jal97</strain>
        <tissue evidence="2">Whole organism</tissue>
    </source>
</reference>
<organism evidence="2 3">
    <name type="scientific">Drosophila navojoa</name>
    <name type="common">Fruit fly</name>
    <dbReference type="NCBI Taxonomy" id="7232"/>
    <lineage>
        <taxon>Eukaryota</taxon>
        <taxon>Metazoa</taxon>
        <taxon>Ecdysozoa</taxon>
        <taxon>Arthropoda</taxon>
        <taxon>Hexapoda</taxon>
        <taxon>Insecta</taxon>
        <taxon>Pterygota</taxon>
        <taxon>Neoptera</taxon>
        <taxon>Endopterygota</taxon>
        <taxon>Diptera</taxon>
        <taxon>Brachycera</taxon>
        <taxon>Muscomorpha</taxon>
        <taxon>Ephydroidea</taxon>
        <taxon>Drosophilidae</taxon>
        <taxon>Drosophila</taxon>
    </lineage>
</organism>
<dbReference type="EMBL" id="LSRL02000028">
    <property type="protein sequence ID" value="TDG48899.1"/>
    <property type="molecule type" value="Genomic_DNA"/>
</dbReference>
<feature type="compositionally biased region" description="Pro residues" evidence="1">
    <location>
        <begin position="234"/>
        <end position="252"/>
    </location>
</feature>
<sequence length="349" mass="38837">MGIAILGAPSTEKEGQVVRVYPISEEQYERLLQLTDGKNLISEGRLTTAGFTSVRNTLGSGWNSLLRIVGLTSTRTEQPKIDIDGQPLCVMRRNIYDAESLGIQGRSSNDEESVINCIVVLKRDPALQTLSSSNPDFAPYWYTEQSDEQPLQQLQPLQQAAQPVELDFAPEAEQQLERIRTTTTTSAPKVTKKKRNKSKSIPKSKSKSKNKKRARPALGSVFAVPASRQYGSPYGPPAAPPLPPPPPPPVPTAPYGSAYGGAYPFPSYGQYNPYAAYSQQLPFSPQSAFGQQPYPYSPPYYGQNPYYNPPAPAYYEQQDKQEEDADEDEEDEEYGHILHVESEEEDYYE</sequence>
<dbReference type="OMA" id="DFAPYWY"/>
<evidence type="ECO:0000256" key="1">
    <source>
        <dbReference type="SAM" id="MobiDB-lite"/>
    </source>
</evidence>
<protein>
    <submittedName>
        <fullName evidence="2">Uncharacterized protein</fullName>
    </submittedName>
</protein>
<accession>A0A484BJ92</accession>
<feature type="compositionally biased region" description="Low complexity" evidence="1">
    <location>
        <begin position="290"/>
        <end position="306"/>
    </location>
</feature>
<gene>
    <name evidence="2" type="ORF">AWZ03_004583</name>
</gene>
<feature type="region of interest" description="Disordered" evidence="1">
    <location>
        <begin position="284"/>
        <end position="349"/>
    </location>
</feature>
<feature type="compositionally biased region" description="Basic residues" evidence="1">
    <location>
        <begin position="190"/>
        <end position="215"/>
    </location>
</feature>
<feature type="compositionally biased region" description="Acidic residues" evidence="1">
    <location>
        <begin position="321"/>
        <end position="333"/>
    </location>
</feature>
<keyword evidence="3" id="KW-1185">Reference proteome</keyword>
<dbReference type="Proteomes" id="UP000295192">
    <property type="component" value="Unassembled WGS sequence"/>
</dbReference>
<comment type="caution">
    <text evidence="2">The sequence shown here is derived from an EMBL/GenBank/DDBJ whole genome shotgun (WGS) entry which is preliminary data.</text>
</comment>
<evidence type="ECO:0000313" key="3">
    <source>
        <dbReference type="Proteomes" id="UP000295192"/>
    </source>
</evidence>
<dbReference type="OrthoDB" id="7883852at2759"/>
<name>A0A484BJ92_DRONA</name>
<proteinExistence type="predicted"/>
<feature type="region of interest" description="Disordered" evidence="1">
    <location>
        <begin position="176"/>
        <end position="259"/>
    </location>
</feature>